<organism evidence="2 3">
    <name type="scientific">Microbulbifer epialgicus</name>
    <dbReference type="NCBI Taxonomy" id="393907"/>
    <lineage>
        <taxon>Bacteria</taxon>
        <taxon>Pseudomonadati</taxon>
        <taxon>Pseudomonadota</taxon>
        <taxon>Gammaproteobacteria</taxon>
        <taxon>Cellvibrionales</taxon>
        <taxon>Microbulbiferaceae</taxon>
        <taxon>Microbulbifer</taxon>
    </lineage>
</organism>
<dbReference type="EC" id="2.4.-.-" evidence="2"/>
<proteinExistence type="predicted"/>
<dbReference type="Pfam" id="PF13692">
    <property type="entry name" value="Glyco_trans_1_4"/>
    <property type="match status" value="1"/>
</dbReference>
<evidence type="ECO:0000313" key="2">
    <source>
        <dbReference type="EMBL" id="MFA0810787.1"/>
    </source>
</evidence>
<dbReference type="InterPro" id="IPR028098">
    <property type="entry name" value="Glyco_trans_4-like_N"/>
</dbReference>
<sequence length="369" mass="41143">MRIVQVWSALESGGAGKATLDFIQELVQQGHKPVVISAGGALVARLKLHGIEHIQLPLHKKPVWSQGLVRRLRSALEELQADVIHVHGRLPALLVWRAWRKMPKEARPRLVTQVDHCYPPSRGNAALVAGDSVIASSQCVADYLNERYGVQQVRVIHRGVSHREFDRSKPVSGQWQLRLLNDYPQLEGKNWWLYTGALSPEGELEVFLRSLSKAILSREDIQGLVVGTPQEDDLRSLRKLEQLAQRLGLDGKVLFLGARQDMRELYASSQLFFSLAGPRDPCGKNAMAALAMGCPVIAYKDSCAGEVVKHCFPQGLIERGNLEALADVALGLMNKASKVELHSFFHTDIVRKTLNLYWELHAPSQVDRS</sequence>
<feature type="domain" description="Glycosyltransferase subfamily 4-like N-terminal" evidence="1">
    <location>
        <begin position="13"/>
        <end position="161"/>
    </location>
</feature>
<dbReference type="RefSeq" id="WP_371838359.1">
    <property type="nucleotide sequence ID" value="NZ_JBGMEK010000012.1"/>
</dbReference>
<protein>
    <submittedName>
        <fullName evidence="2">Glycosyltransferase</fullName>
        <ecNumber evidence="2">2.4.-.-</ecNumber>
    </submittedName>
</protein>
<keyword evidence="2" id="KW-0328">Glycosyltransferase</keyword>
<evidence type="ECO:0000313" key="3">
    <source>
        <dbReference type="Proteomes" id="UP001569428"/>
    </source>
</evidence>
<keyword evidence="2" id="KW-0808">Transferase</keyword>
<dbReference type="Pfam" id="PF13439">
    <property type="entry name" value="Glyco_transf_4"/>
    <property type="match status" value="1"/>
</dbReference>
<reference evidence="2 3" key="1">
    <citation type="submission" date="2024-08" db="EMBL/GenBank/DDBJ databases">
        <authorList>
            <person name="Ishaq N."/>
        </authorList>
    </citation>
    <scope>NUCLEOTIDE SEQUENCE [LARGE SCALE GENOMIC DNA]</scope>
    <source>
        <strain evidence="2 3">DSM 18651</strain>
    </source>
</reference>
<dbReference type="GO" id="GO:0016757">
    <property type="term" value="F:glycosyltransferase activity"/>
    <property type="evidence" value="ECO:0007669"/>
    <property type="project" value="UniProtKB-KW"/>
</dbReference>
<dbReference type="SUPFAM" id="SSF53756">
    <property type="entry name" value="UDP-Glycosyltransferase/glycogen phosphorylase"/>
    <property type="match status" value="1"/>
</dbReference>
<name>A0ABV4NXN3_9GAMM</name>
<dbReference type="Gene3D" id="3.40.50.2000">
    <property type="entry name" value="Glycogen Phosphorylase B"/>
    <property type="match status" value="2"/>
</dbReference>
<evidence type="ECO:0000259" key="1">
    <source>
        <dbReference type="Pfam" id="PF13439"/>
    </source>
</evidence>
<gene>
    <name evidence="2" type="ORF">ACCI49_07615</name>
</gene>
<accession>A0ABV4NXN3</accession>
<dbReference type="Proteomes" id="UP001569428">
    <property type="component" value="Unassembled WGS sequence"/>
</dbReference>
<comment type="caution">
    <text evidence="2">The sequence shown here is derived from an EMBL/GenBank/DDBJ whole genome shotgun (WGS) entry which is preliminary data.</text>
</comment>
<dbReference type="EMBL" id="JBGMEK010000012">
    <property type="protein sequence ID" value="MFA0810787.1"/>
    <property type="molecule type" value="Genomic_DNA"/>
</dbReference>
<keyword evidence="3" id="KW-1185">Reference proteome</keyword>
<dbReference type="PANTHER" id="PTHR12526">
    <property type="entry name" value="GLYCOSYLTRANSFERASE"/>
    <property type="match status" value="1"/>
</dbReference>